<evidence type="ECO:0000313" key="2">
    <source>
        <dbReference type="Proteomes" id="UP001642483"/>
    </source>
</evidence>
<comment type="caution">
    <text evidence="1">The sequence shown here is derived from an EMBL/GenBank/DDBJ whole genome shotgun (WGS) entry which is preliminary data.</text>
</comment>
<evidence type="ECO:0000313" key="1">
    <source>
        <dbReference type="EMBL" id="CAK8691495.1"/>
    </source>
</evidence>
<organism evidence="1 2">
    <name type="scientific">Clavelina lepadiformis</name>
    <name type="common">Light-bulb sea squirt</name>
    <name type="synonym">Ascidia lepadiformis</name>
    <dbReference type="NCBI Taxonomy" id="159417"/>
    <lineage>
        <taxon>Eukaryota</taxon>
        <taxon>Metazoa</taxon>
        <taxon>Chordata</taxon>
        <taxon>Tunicata</taxon>
        <taxon>Ascidiacea</taxon>
        <taxon>Aplousobranchia</taxon>
        <taxon>Clavelinidae</taxon>
        <taxon>Clavelina</taxon>
    </lineage>
</organism>
<protein>
    <submittedName>
        <fullName evidence="1">Uncharacterized protein</fullName>
    </submittedName>
</protein>
<gene>
    <name evidence="1" type="ORF">CVLEPA_LOCUS24199</name>
</gene>
<dbReference type="EMBL" id="CAWYQH010000119">
    <property type="protein sequence ID" value="CAK8691495.1"/>
    <property type="molecule type" value="Genomic_DNA"/>
</dbReference>
<dbReference type="Proteomes" id="UP001642483">
    <property type="component" value="Unassembled WGS sequence"/>
</dbReference>
<keyword evidence="2" id="KW-1185">Reference proteome</keyword>
<sequence>MNYIPGRGYAACMVLLPELLHNAVYRAGKIECFYSASIHHEEICRFLLVAFAIGVESGHNVEWGVTKVYNCDATQFFPAFECTINPSWDRCFYVGSGFHCICTYHNGDRKDCGNPKPIE</sequence>
<reference evidence="1 2" key="1">
    <citation type="submission" date="2024-02" db="EMBL/GenBank/DDBJ databases">
        <authorList>
            <person name="Daric V."/>
            <person name="Darras S."/>
        </authorList>
    </citation>
    <scope>NUCLEOTIDE SEQUENCE [LARGE SCALE GENOMIC DNA]</scope>
</reference>
<proteinExistence type="predicted"/>
<name>A0ABP0GIU2_CLALP</name>
<accession>A0ABP0GIU2</accession>